<feature type="domain" description="GGDEF" evidence="2">
    <location>
        <begin position="100"/>
        <end position="237"/>
    </location>
</feature>
<dbReference type="PROSITE" id="PS50887">
    <property type="entry name" value="GGDEF"/>
    <property type="match status" value="1"/>
</dbReference>
<dbReference type="InterPro" id="IPR035919">
    <property type="entry name" value="EAL_sf"/>
</dbReference>
<dbReference type="CDD" id="cd01948">
    <property type="entry name" value="EAL"/>
    <property type="match status" value="1"/>
</dbReference>
<dbReference type="InterPro" id="IPR050706">
    <property type="entry name" value="Cyclic-di-GMP_PDE-like"/>
</dbReference>
<dbReference type="InterPro" id="IPR000160">
    <property type="entry name" value="GGDEF_dom"/>
</dbReference>
<reference evidence="3 4" key="1">
    <citation type="submission" date="2015-12" db="EMBL/GenBank/DDBJ databases">
        <authorList>
            <person name="Shamseldin A."/>
            <person name="Moawad H."/>
            <person name="Abd El-Rahim W.M."/>
            <person name="Sadowsky M.J."/>
        </authorList>
    </citation>
    <scope>NUCLEOTIDE SEQUENCE [LARGE SCALE GENOMIC DNA]</scope>
    <source>
        <strain evidence="3 4">SJ5A-1</strain>
    </source>
</reference>
<keyword evidence="4" id="KW-1185">Reference proteome</keyword>
<dbReference type="PROSITE" id="PS50883">
    <property type="entry name" value="EAL"/>
    <property type="match status" value="1"/>
</dbReference>
<dbReference type="PANTHER" id="PTHR33121:SF70">
    <property type="entry name" value="SIGNALING PROTEIN YKOW"/>
    <property type="match status" value="1"/>
</dbReference>
<dbReference type="SUPFAM" id="SSF141868">
    <property type="entry name" value="EAL domain-like"/>
    <property type="match status" value="1"/>
</dbReference>
<gene>
    <name evidence="3" type="ORF">AVJ23_01815</name>
</gene>
<dbReference type="OrthoDB" id="9814202at2"/>
<dbReference type="Pfam" id="PF00563">
    <property type="entry name" value="EAL"/>
    <property type="match status" value="1"/>
</dbReference>
<dbReference type="Proteomes" id="UP000054396">
    <property type="component" value="Unassembled WGS sequence"/>
</dbReference>
<evidence type="ECO:0000313" key="3">
    <source>
        <dbReference type="EMBL" id="KUF12488.1"/>
    </source>
</evidence>
<dbReference type="InterPro" id="IPR001633">
    <property type="entry name" value="EAL_dom"/>
</dbReference>
<evidence type="ECO:0000259" key="2">
    <source>
        <dbReference type="PROSITE" id="PS50887"/>
    </source>
</evidence>
<dbReference type="PANTHER" id="PTHR33121">
    <property type="entry name" value="CYCLIC DI-GMP PHOSPHODIESTERASE PDEF"/>
    <property type="match status" value="1"/>
</dbReference>
<dbReference type="Gene3D" id="3.30.70.270">
    <property type="match status" value="1"/>
</dbReference>
<organism evidence="3 4">
    <name type="scientific">Pseudoponticoccus marisrubri</name>
    <dbReference type="NCBI Taxonomy" id="1685382"/>
    <lineage>
        <taxon>Bacteria</taxon>
        <taxon>Pseudomonadati</taxon>
        <taxon>Pseudomonadota</taxon>
        <taxon>Alphaproteobacteria</taxon>
        <taxon>Rhodobacterales</taxon>
        <taxon>Roseobacteraceae</taxon>
        <taxon>Pseudoponticoccus</taxon>
    </lineage>
</organism>
<feature type="domain" description="EAL" evidence="1">
    <location>
        <begin position="246"/>
        <end position="501"/>
    </location>
</feature>
<dbReference type="AlphaFoldDB" id="A0A0W7WPR6"/>
<name>A0A0W7WPR6_9RHOB</name>
<dbReference type="Gene3D" id="3.20.20.450">
    <property type="entry name" value="EAL domain"/>
    <property type="match status" value="1"/>
</dbReference>
<dbReference type="GO" id="GO:0071111">
    <property type="term" value="F:cyclic-guanylate-specific phosphodiesterase activity"/>
    <property type="evidence" value="ECO:0007669"/>
    <property type="project" value="InterPro"/>
</dbReference>
<dbReference type="InterPro" id="IPR029787">
    <property type="entry name" value="Nucleotide_cyclase"/>
</dbReference>
<evidence type="ECO:0000259" key="1">
    <source>
        <dbReference type="PROSITE" id="PS50883"/>
    </source>
</evidence>
<dbReference type="RefSeq" id="WP_058860433.1">
    <property type="nucleotide sequence ID" value="NZ_LPXO01000001.1"/>
</dbReference>
<comment type="caution">
    <text evidence="3">The sequence shown here is derived from an EMBL/GenBank/DDBJ whole genome shotgun (WGS) entry which is preliminary data.</text>
</comment>
<dbReference type="InterPro" id="IPR043128">
    <property type="entry name" value="Rev_trsase/Diguanyl_cyclase"/>
</dbReference>
<dbReference type="SMART" id="SM00052">
    <property type="entry name" value="EAL"/>
    <property type="match status" value="1"/>
</dbReference>
<sequence>MKAALSARIIQLRAGLRRALQGPQALAFLPALALAAFWLGGEPALVLAALGLPVLILVVGATPQTPPGDASLAGAGDLVNVVAAGALVERALARARAANLSTACFVIELEGLEAVAERAGDASAETLRDLSLNRLRNMLRRDDHAVRMSDRRYLVLLGPSLRLDLESLLQLATRLQSALEEPASIDNSMRYLSASIGFCGSPRLSRNATGSELLEAAQIALTEALGNGPSAIRAWSDQMRAAHSAARDLRVEVDRALANGQIQPWFQPQLCTSTGEISGVEALARWIHPQRGIVPPAQFLRCLEETGQMDRLGQVVLQHALTALRSWDEAGLEIPQVGVNFSDAELRDPQLVDRIKWELDRFGLSPQRLCVEVLETVIAGAPEGVVARNIVALGRLGCHLDLDDFGTGHASIAALRRFRVHRLKIDRSFVARVDRDEEQHRMLAAILGMADRLGLETLAEGVESVGEHALLSQLGCDHVQGFGIARPMPADQLVDWAGAHAARIADARKLGRSSG</sequence>
<dbReference type="STRING" id="1685382.AVJ23_01815"/>
<protein>
    <submittedName>
        <fullName evidence="3">Diguanylate cyclase</fullName>
    </submittedName>
</protein>
<accession>A0A0W7WPR6</accession>
<evidence type="ECO:0000313" key="4">
    <source>
        <dbReference type="Proteomes" id="UP000054396"/>
    </source>
</evidence>
<dbReference type="SUPFAM" id="SSF55073">
    <property type="entry name" value="Nucleotide cyclase"/>
    <property type="match status" value="1"/>
</dbReference>
<proteinExistence type="predicted"/>
<dbReference type="EMBL" id="LPXO01000001">
    <property type="protein sequence ID" value="KUF12488.1"/>
    <property type="molecule type" value="Genomic_DNA"/>
</dbReference>
<dbReference type="Pfam" id="PF00990">
    <property type="entry name" value="GGDEF"/>
    <property type="match status" value="1"/>
</dbReference>
<dbReference type="SMART" id="SM00267">
    <property type="entry name" value="GGDEF"/>
    <property type="match status" value="1"/>
</dbReference>